<name>A0A485M3L3_9ZZZZ</name>
<sequence>MENRPWGVHVLLCLFLAAAATLWSCGEEHPEKEPADAESSALFRFSLQAGQSAPILTLSQLVDGKKSFIEVVNDGQGGFTGTFEPDSGRIVLDEGVVLIISSPDHWDEGGGDLTFTVEEGIEIVRDFPAFRTTFPRFGTFAVTDGHDIVRGTFAGITGERGVNLSVNGSRWTFFREAAFAGLFGVDADVRQRKASLAFVVVNLLVRQIFFVARTIDIIHEHKQDLLDDETITFTCSDLSFSPGPFPETGTRIITWFDADGDDRVGAGDSFRWDLFSCLEDEEADLVEGLVSGRVDLAGMVDIRVERGGRDVVVRFGFDQGGGSGVRFTDFAITEMQDESQPLVTDGSRTFTLNGEFSLVFSENNSD</sequence>
<organism evidence="1">
    <name type="scientific">anaerobic digester metagenome</name>
    <dbReference type="NCBI Taxonomy" id="1263854"/>
    <lineage>
        <taxon>unclassified sequences</taxon>
        <taxon>metagenomes</taxon>
        <taxon>ecological metagenomes</taxon>
    </lineage>
</organism>
<proteinExistence type="predicted"/>
<dbReference type="EMBL" id="CAADRM010000128">
    <property type="protein sequence ID" value="VFU17158.1"/>
    <property type="molecule type" value="Genomic_DNA"/>
</dbReference>
<evidence type="ECO:0000313" key="1">
    <source>
        <dbReference type="EMBL" id="VFU17158.1"/>
    </source>
</evidence>
<reference evidence="1" key="1">
    <citation type="submission" date="2019-03" db="EMBL/GenBank/DDBJ databases">
        <authorList>
            <person name="Hao L."/>
        </authorList>
    </citation>
    <scope>NUCLEOTIDE SEQUENCE</scope>
</reference>
<dbReference type="AlphaFoldDB" id="A0A485M3L3"/>
<protein>
    <submittedName>
        <fullName evidence="1">Uncharacterized protein</fullName>
    </submittedName>
</protein>
<gene>
    <name evidence="1" type="ORF">SCFA_620018</name>
</gene>
<accession>A0A485M3L3</accession>